<dbReference type="EMBL" id="JAIQCJ010000944">
    <property type="protein sequence ID" value="KAJ8793750.1"/>
    <property type="molecule type" value="Genomic_DNA"/>
</dbReference>
<evidence type="ECO:0000313" key="2">
    <source>
        <dbReference type="EMBL" id="KAJ8793750.1"/>
    </source>
</evidence>
<gene>
    <name evidence="2" type="ORF">J1605_003561</name>
</gene>
<protein>
    <submittedName>
        <fullName evidence="2">Uncharacterized protein</fullName>
    </submittedName>
</protein>
<name>A0AB34HRI1_ESCRO</name>
<feature type="compositionally biased region" description="Low complexity" evidence="1">
    <location>
        <begin position="151"/>
        <end position="162"/>
    </location>
</feature>
<evidence type="ECO:0000256" key="1">
    <source>
        <dbReference type="SAM" id="MobiDB-lite"/>
    </source>
</evidence>
<accession>A0AB34HRI1</accession>
<sequence>MCSRFQPAWPRLSRDRLPWPPPLLPAADWRHLRSRHVRLLCCGLGDGVCLREEETEEEEEEGEEEEEEEGGAERPLHARTQTLPGIAALPLAPRCSAPPPRGPTLFSQDAGVPGPLPPRPRGGVGLARPRREVRERAAAPQYEVVQAARGRGAAAAAPAAGRALREPRGRRGRASRLFFCSREDAAGARR</sequence>
<proteinExistence type="predicted"/>
<dbReference type="AlphaFoldDB" id="A0AB34HRI1"/>
<reference evidence="2 3" key="1">
    <citation type="submission" date="2022-11" db="EMBL/GenBank/DDBJ databases">
        <title>Whole genome sequence of Eschrichtius robustus ER-17-0199.</title>
        <authorList>
            <person name="Bruniche-Olsen A."/>
            <person name="Black A.N."/>
            <person name="Fields C.J."/>
            <person name="Walden K."/>
            <person name="Dewoody J.A."/>
        </authorList>
    </citation>
    <scope>NUCLEOTIDE SEQUENCE [LARGE SCALE GENOMIC DNA]</scope>
    <source>
        <strain evidence="2">ER-17-0199</strain>
        <tissue evidence="2">Blubber</tissue>
    </source>
</reference>
<feature type="compositionally biased region" description="Acidic residues" evidence="1">
    <location>
        <begin position="53"/>
        <end position="70"/>
    </location>
</feature>
<dbReference type="Proteomes" id="UP001159641">
    <property type="component" value="Unassembled WGS sequence"/>
</dbReference>
<feature type="region of interest" description="Disordered" evidence="1">
    <location>
        <begin position="151"/>
        <end position="172"/>
    </location>
</feature>
<evidence type="ECO:0000313" key="3">
    <source>
        <dbReference type="Proteomes" id="UP001159641"/>
    </source>
</evidence>
<organism evidence="2 3">
    <name type="scientific">Eschrichtius robustus</name>
    <name type="common">California gray whale</name>
    <name type="synonym">Eschrichtius gibbosus</name>
    <dbReference type="NCBI Taxonomy" id="9764"/>
    <lineage>
        <taxon>Eukaryota</taxon>
        <taxon>Metazoa</taxon>
        <taxon>Chordata</taxon>
        <taxon>Craniata</taxon>
        <taxon>Vertebrata</taxon>
        <taxon>Euteleostomi</taxon>
        <taxon>Mammalia</taxon>
        <taxon>Eutheria</taxon>
        <taxon>Laurasiatheria</taxon>
        <taxon>Artiodactyla</taxon>
        <taxon>Whippomorpha</taxon>
        <taxon>Cetacea</taxon>
        <taxon>Mysticeti</taxon>
        <taxon>Eschrichtiidae</taxon>
        <taxon>Eschrichtius</taxon>
    </lineage>
</organism>
<comment type="caution">
    <text evidence="2">The sequence shown here is derived from an EMBL/GenBank/DDBJ whole genome shotgun (WGS) entry which is preliminary data.</text>
</comment>
<feature type="region of interest" description="Disordered" evidence="1">
    <location>
        <begin position="52"/>
        <end position="139"/>
    </location>
</feature>
<keyword evidence="3" id="KW-1185">Reference proteome</keyword>